<dbReference type="EC" id="3.6.4.13" evidence="3"/>
<name>A0AAQ4NWJ7_GASAC</name>
<reference evidence="15 16" key="1">
    <citation type="journal article" date="2021" name="G3 (Bethesda)">
        <title>Improved contiguity of the threespine stickleback genome using long-read sequencing.</title>
        <authorList>
            <person name="Nath S."/>
            <person name="Shaw D.E."/>
            <person name="White M.A."/>
        </authorList>
    </citation>
    <scope>NUCLEOTIDE SEQUENCE [LARGE SCALE GENOMIC DNA]</scope>
    <source>
        <strain evidence="15 16">Lake Benthic</strain>
    </source>
</reference>
<evidence type="ECO:0000256" key="11">
    <source>
        <dbReference type="ARBA" id="ARBA00047984"/>
    </source>
</evidence>
<dbReference type="InterPro" id="IPR027417">
    <property type="entry name" value="P-loop_NTPase"/>
</dbReference>
<keyword evidence="5" id="KW-0547">Nucleotide-binding</keyword>
<reference evidence="15" key="2">
    <citation type="submission" date="2025-08" db="UniProtKB">
        <authorList>
            <consortium name="Ensembl"/>
        </authorList>
    </citation>
    <scope>IDENTIFICATION</scope>
</reference>
<evidence type="ECO:0000256" key="2">
    <source>
        <dbReference type="ARBA" id="ARBA00005601"/>
    </source>
</evidence>
<dbReference type="InterPro" id="IPR049079">
    <property type="entry name" value="Mov-10_helical"/>
</dbReference>
<feature type="domain" description="Helicase MOV-10 helical" evidence="14">
    <location>
        <begin position="31"/>
        <end position="59"/>
    </location>
</feature>
<keyword evidence="4" id="KW-0963">Cytoplasm</keyword>
<dbReference type="CDD" id="cd18038">
    <property type="entry name" value="DEXXQc_Helz-like"/>
    <property type="match status" value="1"/>
</dbReference>
<evidence type="ECO:0000256" key="7">
    <source>
        <dbReference type="ARBA" id="ARBA00022806"/>
    </source>
</evidence>
<dbReference type="GO" id="GO:0003723">
    <property type="term" value="F:RNA binding"/>
    <property type="evidence" value="ECO:0007669"/>
    <property type="project" value="UniProtKB-KW"/>
</dbReference>
<comment type="similarity">
    <text evidence="2">Belongs to the DNA2/NAM7 helicase family. SDE3 subfamily.</text>
</comment>
<dbReference type="GO" id="GO:0032574">
    <property type="term" value="F:5'-3' RNA helicase activity"/>
    <property type="evidence" value="ECO:0007669"/>
    <property type="project" value="InterPro"/>
</dbReference>
<dbReference type="InterPro" id="IPR041677">
    <property type="entry name" value="DNA2/NAM7_AAA_11"/>
</dbReference>
<dbReference type="Pfam" id="PF21635">
    <property type="entry name" value="Mov-10_helical"/>
    <property type="match status" value="1"/>
</dbReference>
<protein>
    <recommendedName>
        <fullName evidence="3">RNA helicase</fullName>
        <ecNumber evidence="3">3.6.4.13</ecNumber>
    </recommendedName>
</protein>
<organism evidence="15 16">
    <name type="scientific">Gasterosteus aculeatus aculeatus</name>
    <name type="common">three-spined stickleback</name>
    <dbReference type="NCBI Taxonomy" id="481459"/>
    <lineage>
        <taxon>Eukaryota</taxon>
        <taxon>Metazoa</taxon>
        <taxon>Chordata</taxon>
        <taxon>Craniata</taxon>
        <taxon>Vertebrata</taxon>
        <taxon>Euteleostomi</taxon>
        <taxon>Actinopterygii</taxon>
        <taxon>Neopterygii</taxon>
        <taxon>Teleostei</taxon>
        <taxon>Neoteleostei</taxon>
        <taxon>Acanthomorphata</taxon>
        <taxon>Eupercaria</taxon>
        <taxon>Perciformes</taxon>
        <taxon>Cottioidei</taxon>
        <taxon>Gasterosteales</taxon>
        <taxon>Gasterosteidae</taxon>
        <taxon>Gasterosteus</taxon>
    </lineage>
</organism>
<keyword evidence="8" id="KW-0067">ATP-binding</keyword>
<dbReference type="GO" id="GO:0000932">
    <property type="term" value="C:P-body"/>
    <property type="evidence" value="ECO:0007669"/>
    <property type="project" value="UniProtKB-SubCell"/>
</dbReference>
<keyword evidence="10" id="KW-0943">RNA-mediated gene silencing</keyword>
<evidence type="ECO:0000256" key="8">
    <source>
        <dbReference type="ARBA" id="ARBA00022840"/>
    </source>
</evidence>
<comment type="catalytic activity">
    <reaction evidence="11">
        <text>ATP + H2O = ADP + phosphate + H(+)</text>
        <dbReference type="Rhea" id="RHEA:13065"/>
        <dbReference type="ChEBI" id="CHEBI:15377"/>
        <dbReference type="ChEBI" id="CHEBI:15378"/>
        <dbReference type="ChEBI" id="CHEBI:30616"/>
        <dbReference type="ChEBI" id="CHEBI:43474"/>
        <dbReference type="ChEBI" id="CHEBI:456216"/>
        <dbReference type="EC" id="3.6.4.13"/>
    </reaction>
</comment>
<dbReference type="GeneTree" id="ENSGT00940000156024"/>
<proteinExistence type="inferred from homology"/>
<dbReference type="FunFam" id="3.40.50.300:FF:000608">
    <property type="entry name" value="Mov10 RISC complex RNA helicase"/>
    <property type="match status" value="1"/>
</dbReference>
<dbReference type="Ensembl" id="ENSGACT00000059760.1">
    <property type="protein sequence ID" value="ENSGACP00000029751.1"/>
    <property type="gene ID" value="ENSGACG00000026014.1"/>
</dbReference>
<dbReference type="Gene3D" id="3.40.50.300">
    <property type="entry name" value="P-loop containing nucleotide triphosphate hydrolases"/>
    <property type="match status" value="2"/>
</dbReference>
<evidence type="ECO:0000313" key="15">
    <source>
        <dbReference type="Ensembl" id="ENSGACP00000029751.1"/>
    </source>
</evidence>
<evidence type="ECO:0000259" key="13">
    <source>
        <dbReference type="Pfam" id="PF13087"/>
    </source>
</evidence>
<dbReference type="SUPFAM" id="SSF52540">
    <property type="entry name" value="P-loop containing nucleoside triphosphate hydrolases"/>
    <property type="match status" value="1"/>
</dbReference>
<dbReference type="Proteomes" id="UP000007635">
    <property type="component" value="Chromosome XII"/>
</dbReference>
<evidence type="ECO:0000256" key="10">
    <source>
        <dbReference type="ARBA" id="ARBA00023158"/>
    </source>
</evidence>
<dbReference type="GO" id="GO:0031047">
    <property type="term" value="P:regulatory ncRNA-mediated gene silencing"/>
    <property type="evidence" value="ECO:0007669"/>
    <property type="project" value="UniProtKB-KW"/>
</dbReference>
<evidence type="ECO:0000313" key="16">
    <source>
        <dbReference type="Proteomes" id="UP000007635"/>
    </source>
</evidence>
<feature type="domain" description="DNA2/NAM7 helicase-like C-terminal" evidence="13">
    <location>
        <begin position="362"/>
        <end position="578"/>
    </location>
</feature>
<accession>A0AAQ4NWJ7</accession>
<dbReference type="InterPro" id="IPR041679">
    <property type="entry name" value="DNA2/NAM7-like_C"/>
</dbReference>
<evidence type="ECO:0000256" key="6">
    <source>
        <dbReference type="ARBA" id="ARBA00022801"/>
    </source>
</evidence>
<dbReference type="AlphaFoldDB" id="A0AAQ4NWJ7"/>
<dbReference type="Pfam" id="PF13087">
    <property type="entry name" value="AAA_12"/>
    <property type="match status" value="1"/>
</dbReference>
<dbReference type="InterPro" id="IPR047187">
    <property type="entry name" value="SF1_C_Upf1"/>
</dbReference>
<dbReference type="CDD" id="cd18808">
    <property type="entry name" value="SF1_C_Upf1"/>
    <property type="match status" value="1"/>
</dbReference>
<dbReference type="PANTHER" id="PTHR45418">
    <property type="entry name" value="CANCER/TESTIS ANTIGEN 55"/>
    <property type="match status" value="1"/>
</dbReference>
<dbReference type="PANTHER" id="PTHR45418:SF1">
    <property type="entry name" value="CANCER_TESTIS ANTIGEN 55"/>
    <property type="match status" value="1"/>
</dbReference>
<evidence type="ECO:0000259" key="14">
    <source>
        <dbReference type="Pfam" id="PF21635"/>
    </source>
</evidence>
<keyword evidence="9" id="KW-0694">RNA-binding</keyword>
<evidence type="ECO:0000256" key="9">
    <source>
        <dbReference type="ARBA" id="ARBA00022884"/>
    </source>
</evidence>
<dbReference type="GO" id="GO:0016787">
    <property type="term" value="F:hydrolase activity"/>
    <property type="evidence" value="ECO:0007669"/>
    <property type="project" value="UniProtKB-KW"/>
</dbReference>
<dbReference type="InterPro" id="IPR026122">
    <property type="entry name" value="MOV-10/SDE3_DEXXQ/H-box"/>
</dbReference>
<keyword evidence="16" id="KW-1185">Reference proteome</keyword>
<dbReference type="Pfam" id="PF13086">
    <property type="entry name" value="AAA_11"/>
    <property type="match status" value="2"/>
</dbReference>
<evidence type="ECO:0000256" key="4">
    <source>
        <dbReference type="ARBA" id="ARBA00022490"/>
    </source>
</evidence>
<dbReference type="GO" id="GO:0005524">
    <property type="term" value="F:ATP binding"/>
    <property type="evidence" value="ECO:0007669"/>
    <property type="project" value="UniProtKB-KW"/>
</dbReference>
<feature type="domain" description="DNA2/NAM7 helicase helicase" evidence="12">
    <location>
        <begin position="276"/>
        <end position="351"/>
    </location>
</feature>
<feature type="domain" description="DNA2/NAM7 helicase helicase" evidence="12">
    <location>
        <begin position="164"/>
        <end position="251"/>
    </location>
</feature>
<keyword evidence="7" id="KW-0347">Helicase</keyword>
<keyword evidence="6" id="KW-0378">Hydrolase</keyword>
<reference evidence="15" key="3">
    <citation type="submission" date="2025-09" db="UniProtKB">
        <authorList>
            <consortium name="Ensembl"/>
        </authorList>
    </citation>
    <scope>IDENTIFICATION</scope>
</reference>
<sequence>MSHGCSCKKRVCHACTSDTIFLCYLFRHLENMPLNWINYWQRFKLLLHIEELQKRTEIEKLSQDSCYTLKVLLVSCIVLSCRFLSLHRAHQLSCLSLSVHSTTRVNFECRFLSCFKEGMRFHISFAINRMPLRNQHRAAELVYKCRLREVLFPTGQSAFELENNPEQRKAVEHIVAASAKPAPYLVFGPPGTGKTVTLVEAIKRIVKTRPSCNILACAPSNSATDNLCEKILQDKIAKPSVYRLYALSCSVTKIPEMIKSCCNLNQKTKRFEIPLKAELMSHKIMVTSLQTASRLVSKGIPSAHYSYLFVDEASYSAETECLIPLAGLLKPHKCQVVLAGDPKQLGPIISSMLAETHGLGVSMLERLMNIDLYKRHETYGFNNRFISKLLRNYRSHPAILKVPNELFYDGELQSYADTKTTSSFCRWEQLPRKGFPLIFHGVAGTNERDSNDPSVYNMAEVDVLKEYLKALVAHFHKKGVNKIEPNNIGIIVPYRKQVEKINKRTALIKLASIYSSQVGSVEQFQGKEFNVTLVSTVRSMTKLTAANQKFTLGFVDNERRFNVAMTRAQALLIVVGDPRVLKTDHNWNTFIHYCATNGCYRGITVSDAEEDHRASGNMQDES</sequence>
<comment type="subcellular location">
    <subcellularLocation>
        <location evidence="1">Cytoplasm</location>
        <location evidence="1">P-body</location>
    </subcellularLocation>
</comment>
<evidence type="ECO:0000256" key="5">
    <source>
        <dbReference type="ARBA" id="ARBA00022741"/>
    </source>
</evidence>
<evidence type="ECO:0000256" key="1">
    <source>
        <dbReference type="ARBA" id="ARBA00004201"/>
    </source>
</evidence>
<evidence type="ECO:0000259" key="12">
    <source>
        <dbReference type="Pfam" id="PF13086"/>
    </source>
</evidence>
<evidence type="ECO:0000256" key="3">
    <source>
        <dbReference type="ARBA" id="ARBA00012552"/>
    </source>
</evidence>